<gene>
    <name evidence="2" type="ORF">GXP67_10650</name>
</gene>
<keyword evidence="1" id="KW-0472">Membrane</keyword>
<dbReference type="AlphaFoldDB" id="A0A6C0GH52"/>
<dbReference type="RefSeq" id="WP_162443116.1">
    <property type="nucleotide sequence ID" value="NZ_CP048222.1"/>
</dbReference>
<sequence>MNLLPYQQSILVLPFSAQEIILKLSQTVKPFSGDEYLSRKPIDTFVFNGWVRENKFRISRRITHAENFLPLILGKIETTSKGSIVFVTYRIFPTVLFFMGFFCLILLGAASFYAITQKDFLTAGFMVLITLGIYAISILDFNQKVKLSKNLLEKTLSQ</sequence>
<reference evidence="2 3" key="1">
    <citation type="submission" date="2020-01" db="EMBL/GenBank/DDBJ databases">
        <authorList>
            <person name="Kim M.K."/>
        </authorList>
    </citation>
    <scope>NUCLEOTIDE SEQUENCE [LARGE SCALE GENOMIC DNA]</scope>
    <source>
        <strain evidence="2 3">172606-1</strain>
    </source>
</reference>
<evidence type="ECO:0000313" key="3">
    <source>
        <dbReference type="Proteomes" id="UP000480178"/>
    </source>
</evidence>
<keyword evidence="1" id="KW-0812">Transmembrane</keyword>
<keyword evidence="1" id="KW-1133">Transmembrane helix</keyword>
<dbReference type="KEGG" id="rhoz:GXP67_10650"/>
<keyword evidence="3" id="KW-1185">Reference proteome</keyword>
<proteinExistence type="predicted"/>
<name>A0A6C0GH52_9BACT</name>
<feature type="transmembrane region" description="Helical" evidence="1">
    <location>
        <begin position="91"/>
        <end position="114"/>
    </location>
</feature>
<evidence type="ECO:0000313" key="2">
    <source>
        <dbReference type="EMBL" id="QHT67073.1"/>
    </source>
</evidence>
<protein>
    <submittedName>
        <fullName evidence="2">Uncharacterized protein</fullName>
    </submittedName>
</protein>
<dbReference type="EMBL" id="CP048222">
    <property type="protein sequence ID" value="QHT67073.1"/>
    <property type="molecule type" value="Genomic_DNA"/>
</dbReference>
<dbReference type="Proteomes" id="UP000480178">
    <property type="component" value="Chromosome"/>
</dbReference>
<feature type="transmembrane region" description="Helical" evidence="1">
    <location>
        <begin position="120"/>
        <end position="139"/>
    </location>
</feature>
<accession>A0A6C0GH52</accession>
<organism evidence="2 3">
    <name type="scientific">Rhodocytophaga rosea</name>
    <dbReference type="NCBI Taxonomy" id="2704465"/>
    <lineage>
        <taxon>Bacteria</taxon>
        <taxon>Pseudomonadati</taxon>
        <taxon>Bacteroidota</taxon>
        <taxon>Cytophagia</taxon>
        <taxon>Cytophagales</taxon>
        <taxon>Rhodocytophagaceae</taxon>
        <taxon>Rhodocytophaga</taxon>
    </lineage>
</organism>
<evidence type="ECO:0000256" key="1">
    <source>
        <dbReference type="SAM" id="Phobius"/>
    </source>
</evidence>